<sequence>MAATGERKASIIMADEARRKASIAAMTSNTAGEIKNPLTGIPKDQLLEDVDNFATSNGLTDIQDILRKGALVAQAPHAIEHIVELDETDRTILRNEVTHRWRHPRTLYFTIVLNSIAAAIQGWDQTGSNGANLSFPQYMGIADSGELCEVQGNCERNSWLVGFVNSCPYIAIFLFAGWISDPVNHWVGRRGAIFIGAIFSLIAPFGMALSQKWGELAACRVLLGIGMGLKEVTVPVFSAENAPTNIRGGLVMSWQVWTAFGIFLGTCANLAVKDVGKIAWRLQFGSAFIPAVPLVIGIYFCPESPRWLMSKGRYEQAYKSLLRLRNTPLQAARDLYFIHAQLVAEQLMVQHSAVATHGNFFTRFIELFTIPRVRRATWASGIVMIGQQMCGINIIAFYSSTVFSEAGASVTGSLLASWGFGLINFLFAWPAVWTIDTFGRRTLLLFTFPNMCWTLLAAGFCFWVPASSDAHLGLIAFFIYLFDIFYSPGEGPVPFTYSAEVFPLSHREVGMSWAVATNNFWASVLSLTFPRMLRAMKPQGAFGFYAGLNAVAFVMIWLWLPETKQRTLEELDYVFAVPTKTHMNFQVTKHMPWFWKRYIFRSTTEPEPQLYKFDNEDFGGSLGSDSDYKPDPAKLA</sequence>
<evidence type="ECO:0000313" key="2">
    <source>
        <dbReference type="Proteomes" id="UP001172386"/>
    </source>
</evidence>
<reference evidence="1" key="1">
    <citation type="submission" date="2022-10" db="EMBL/GenBank/DDBJ databases">
        <title>Culturing micro-colonial fungi from biological soil crusts in the Mojave desert and describing Neophaeococcomyces mojavensis, and introducing the new genera and species Taxawa tesnikishii.</title>
        <authorList>
            <person name="Kurbessoian T."/>
            <person name="Stajich J.E."/>
        </authorList>
    </citation>
    <scope>NUCLEOTIDE SEQUENCE</scope>
    <source>
        <strain evidence="1">JES_112</strain>
    </source>
</reference>
<organism evidence="1 2">
    <name type="scientific">Neophaeococcomyces mojaviensis</name>
    <dbReference type="NCBI Taxonomy" id="3383035"/>
    <lineage>
        <taxon>Eukaryota</taxon>
        <taxon>Fungi</taxon>
        <taxon>Dikarya</taxon>
        <taxon>Ascomycota</taxon>
        <taxon>Pezizomycotina</taxon>
        <taxon>Eurotiomycetes</taxon>
        <taxon>Chaetothyriomycetidae</taxon>
        <taxon>Chaetothyriales</taxon>
        <taxon>Chaetothyriales incertae sedis</taxon>
        <taxon>Neophaeococcomyces</taxon>
    </lineage>
</organism>
<proteinExistence type="predicted"/>
<protein>
    <submittedName>
        <fullName evidence="1">Uncharacterized protein</fullName>
    </submittedName>
</protein>
<dbReference type="Proteomes" id="UP001172386">
    <property type="component" value="Unassembled WGS sequence"/>
</dbReference>
<comment type="caution">
    <text evidence="1">The sequence shown here is derived from an EMBL/GenBank/DDBJ whole genome shotgun (WGS) entry which is preliminary data.</text>
</comment>
<accession>A0ACC3A3K6</accession>
<gene>
    <name evidence="1" type="ORF">H2198_006191</name>
</gene>
<evidence type="ECO:0000313" key="1">
    <source>
        <dbReference type="EMBL" id="KAJ9654835.1"/>
    </source>
</evidence>
<name>A0ACC3A3K6_9EURO</name>
<dbReference type="EMBL" id="JAPDRQ010000111">
    <property type="protein sequence ID" value="KAJ9654835.1"/>
    <property type="molecule type" value="Genomic_DNA"/>
</dbReference>
<keyword evidence="2" id="KW-1185">Reference proteome</keyword>